<sequence length="39" mass="4174">MNVSFPACKLPQVTVIPERLVMNESQSAELICSATGDPP</sequence>
<accession>A0A087UVP1</accession>
<evidence type="ECO:0000313" key="2">
    <source>
        <dbReference type="EMBL" id="KFM81430.1"/>
    </source>
</evidence>
<dbReference type="PROSITE" id="PS50835">
    <property type="entry name" value="IG_LIKE"/>
    <property type="match status" value="1"/>
</dbReference>
<dbReference type="OrthoDB" id="6431225at2759"/>
<dbReference type="Proteomes" id="UP000054359">
    <property type="component" value="Unassembled WGS sequence"/>
</dbReference>
<feature type="non-terminal residue" evidence="2">
    <location>
        <position position="39"/>
    </location>
</feature>
<protein>
    <recommendedName>
        <fullName evidence="1">Ig-like domain-containing protein</fullName>
    </recommendedName>
</protein>
<dbReference type="InterPro" id="IPR007110">
    <property type="entry name" value="Ig-like_dom"/>
</dbReference>
<proteinExistence type="predicted"/>
<dbReference type="AlphaFoldDB" id="A0A087UVP1"/>
<gene>
    <name evidence="2" type="ORF">X975_23936</name>
</gene>
<evidence type="ECO:0000259" key="1">
    <source>
        <dbReference type="PROSITE" id="PS50835"/>
    </source>
</evidence>
<organism evidence="2 3">
    <name type="scientific">Stegodyphus mimosarum</name>
    <name type="common">African social velvet spider</name>
    <dbReference type="NCBI Taxonomy" id="407821"/>
    <lineage>
        <taxon>Eukaryota</taxon>
        <taxon>Metazoa</taxon>
        <taxon>Ecdysozoa</taxon>
        <taxon>Arthropoda</taxon>
        <taxon>Chelicerata</taxon>
        <taxon>Arachnida</taxon>
        <taxon>Araneae</taxon>
        <taxon>Araneomorphae</taxon>
        <taxon>Entelegynae</taxon>
        <taxon>Eresoidea</taxon>
        <taxon>Eresidae</taxon>
        <taxon>Stegodyphus</taxon>
    </lineage>
</organism>
<feature type="domain" description="Ig-like" evidence="1">
    <location>
        <begin position="11"/>
        <end position="39"/>
    </location>
</feature>
<name>A0A087UVP1_STEMI</name>
<reference evidence="2 3" key="1">
    <citation type="submission" date="2013-11" db="EMBL/GenBank/DDBJ databases">
        <title>Genome sequencing of Stegodyphus mimosarum.</title>
        <authorList>
            <person name="Bechsgaard J."/>
        </authorList>
    </citation>
    <scope>NUCLEOTIDE SEQUENCE [LARGE SCALE GENOMIC DNA]</scope>
</reference>
<evidence type="ECO:0000313" key="3">
    <source>
        <dbReference type="Proteomes" id="UP000054359"/>
    </source>
</evidence>
<keyword evidence="3" id="KW-1185">Reference proteome</keyword>
<dbReference type="EMBL" id="KK121855">
    <property type="protein sequence ID" value="KFM81430.1"/>
    <property type="molecule type" value="Genomic_DNA"/>
</dbReference>